<protein>
    <submittedName>
        <fullName evidence="1">Uncharacterized protein</fullName>
    </submittedName>
</protein>
<organism evidence="1">
    <name type="scientific">Eucalyptus grandis</name>
    <name type="common">Flooded gum</name>
    <dbReference type="NCBI Taxonomy" id="71139"/>
    <lineage>
        <taxon>Eukaryota</taxon>
        <taxon>Viridiplantae</taxon>
        <taxon>Streptophyta</taxon>
        <taxon>Embryophyta</taxon>
        <taxon>Tracheophyta</taxon>
        <taxon>Spermatophyta</taxon>
        <taxon>Magnoliopsida</taxon>
        <taxon>eudicotyledons</taxon>
        <taxon>Gunneridae</taxon>
        <taxon>Pentapetalae</taxon>
        <taxon>rosids</taxon>
        <taxon>malvids</taxon>
        <taxon>Myrtales</taxon>
        <taxon>Myrtaceae</taxon>
        <taxon>Myrtoideae</taxon>
        <taxon>Eucalypteae</taxon>
        <taxon>Eucalyptus</taxon>
    </lineage>
</organism>
<dbReference type="AlphaFoldDB" id="A0A059CVJ7"/>
<gene>
    <name evidence="1" type="ORF">EUGRSUZ_C03306</name>
</gene>
<name>A0A059CVJ7_EUCGR</name>
<proteinExistence type="predicted"/>
<evidence type="ECO:0000313" key="1">
    <source>
        <dbReference type="EMBL" id="KCW81940.1"/>
    </source>
</evidence>
<dbReference type="InParanoid" id="A0A059CVJ7"/>
<dbReference type="EMBL" id="KK198755">
    <property type="protein sequence ID" value="KCW81940.1"/>
    <property type="molecule type" value="Genomic_DNA"/>
</dbReference>
<dbReference type="Gramene" id="KCW81940">
    <property type="protein sequence ID" value="KCW81940"/>
    <property type="gene ID" value="EUGRSUZ_C03306"/>
</dbReference>
<sequence>MAMFLGVDPGGKPKASPLRPLFMFALPQERMIRPMNPGLSIEWLIPSVDESVMALDQGMSRTRGSRRSILSTKIVNRSLETKLPHTCNSSSFLIASLRSSR</sequence>
<reference evidence="1" key="1">
    <citation type="submission" date="2013-07" db="EMBL/GenBank/DDBJ databases">
        <title>The genome of Eucalyptus grandis.</title>
        <authorList>
            <person name="Schmutz J."/>
            <person name="Hayes R."/>
            <person name="Myburg A."/>
            <person name="Tuskan G."/>
            <person name="Grattapaglia D."/>
            <person name="Rokhsar D.S."/>
        </authorList>
    </citation>
    <scope>NUCLEOTIDE SEQUENCE</scope>
    <source>
        <tissue evidence="1">Leaf extractions</tissue>
    </source>
</reference>
<accession>A0A059CVJ7</accession>